<name>A0AB33JVB9_9ACTN</name>
<dbReference type="AlphaFoldDB" id="A0AB33JVB9"/>
<sequence length="110" mass="11644">MTDHRRPSAPQPTGGPAQDDSEVTVVEEILAAMPGSVVFLRPLYGLDGSVEDFELAAVSQETVDIGRRRGAELIGRSLLGTYQGFTGTGLWDAYLDVLSGADPHIGEGQS</sequence>
<gene>
    <name evidence="2" type="ORF">KCMC57_00660</name>
</gene>
<organism evidence="2">
    <name type="scientific">Kitasatospora sp. CMC57</name>
    <dbReference type="NCBI Taxonomy" id="3231513"/>
    <lineage>
        <taxon>Bacteria</taxon>
        <taxon>Bacillati</taxon>
        <taxon>Actinomycetota</taxon>
        <taxon>Actinomycetes</taxon>
        <taxon>Kitasatosporales</taxon>
        <taxon>Streptomycetaceae</taxon>
        <taxon>Kitasatospora</taxon>
    </lineage>
</organism>
<feature type="region of interest" description="Disordered" evidence="1">
    <location>
        <begin position="1"/>
        <end position="21"/>
    </location>
</feature>
<accession>A0AB33JVB9</accession>
<reference evidence="2" key="1">
    <citation type="submission" date="2024-07" db="EMBL/GenBank/DDBJ databases">
        <title>Complete genome sequences of cellulolytic bacteria, Kitasatospora sp. CMC57 and Streptomyces sp. CMC78, isolated from Japanese agricultural soil.</title>
        <authorList>
            <person name="Hashimoto T."/>
            <person name="Ito M."/>
            <person name="Iwamoto M."/>
            <person name="Fukahori D."/>
            <person name="Shoda T."/>
            <person name="Sakoda M."/>
            <person name="Morohoshi T."/>
            <person name="Mitsuboshi M."/>
            <person name="Nishizawa T."/>
        </authorList>
    </citation>
    <scope>NUCLEOTIDE SEQUENCE</scope>
    <source>
        <strain evidence="2">CMC57</strain>
    </source>
</reference>
<evidence type="ECO:0000313" key="2">
    <source>
        <dbReference type="EMBL" id="BFP43698.1"/>
    </source>
</evidence>
<dbReference type="EMBL" id="AP035881">
    <property type="protein sequence ID" value="BFP43698.1"/>
    <property type="molecule type" value="Genomic_DNA"/>
</dbReference>
<evidence type="ECO:0000256" key="1">
    <source>
        <dbReference type="SAM" id="MobiDB-lite"/>
    </source>
</evidence>
<protein>
    <submittedName>
        <fullName evidence="2">Uncharacterized protein</fullName>
    </submittedName>
</protein>
<proteinExistence type="predicted"/>